<sequence>MTAGSIVVSGRDPSSARGDVIGVFEVVDLQLRVVAAKPLVNGGRTRIGSLDAGGYFTRATFLTNRRLSVPVEVPAGGGEPVAVVLEDSTAAAGLGTPSGDGWVAGWIFDRAARSWTPAGAGSVRRRSGTTIVMTADAPSANVLLQWAVGPQPAMFTVVRADAPVRVVSDASLAVLDLASGPARALFTFLHAGDLPAAGALAMEALSQSTGPDPAAAVAVGYYLLRRGDDRLGSWAAELTRLQPGSFDAHLLYGLALMRDKTRWPGSRGQRLTATRLGLPMFSHGLRLLDDALRLLLHGTTDEELTAARLHYVPYLRACLNRPLTTFWGGRPSEPALMPARTPEPVQARPLRLEGLTPTLPAAPTRKSTGKTKPLSKMTLVPEKHRRITFGPYSVPLTPATRTSATLALPAELAEALDTPLRGAAERTGQELMVIIGNVASGADDVDIEASVWLENAGQPVVMERRGSAMLAALPYSGSVLPAVLHLRGSYLIRSATTVPRPEPATVVTASGSPQAAALAREAERLVEVGLGWEDAQARLTEIAQEWPPAAPGEAATDRALWRRFVAAREEFQRRHRPAVVIEAKPRTRPRGGSSADGGPATFATVRGAELHLRDLLTEVEFRGPTWHVVSTAASAYCVATVVAWLRAGHVPRPCHLDRPALARLEGRWYPSHARRVAEEVAKSAIAYFRDRRLAWGLWRVEAGTTLVTELLDGCVLALPPALRSAAARSQYQPTRREEAWPAVEADGTDPISRSAAVLRGAGYTRAEVAEVLGLAGAAAVTRAVARHRRQKERSRSDGGAADV</sequence>
<gene>
    <name evidence="1" type="ORF">Ade02nite_14540</name>
</gene>
<proteinExistence type="predicted"/>
<evidence type="ECO:0000313" key="1">
    <source>
        <dbReference type="EMBL" id="GID72813.1"/>
    </source>
</evidence>
<reference evidence="1 2" key="1">
    <citation type="submission" date="2021-01" db="EMBL/GenBank/DDBJ databases">
        <title>Whole genome shotgun sequence of Actinoplanes deccanensis NBRC 13994.</title>
        <authorList>
            <person name="Komaki H."/>
            <person name="Tamura T."/>
        </authorList>
    </citation>
    <scope>NUCLEOTIDE SEQUENCE [LARGE SCALE GENOMIC DNA]</scope>
    <source>
        <strain evidence="1 2">NBRC 13994</strain>
    </source>
</reference>
<keyword evidence="2" id="KW-1185">Reference proteome</keyword>
<accession>A0ABQ3XYJ2</accession>
<evidence type="ECO:0000313" key="2">
    <source>
        <dbReference type="Proteomes" id="UP000609879"/>
    </source>
</evidence>
<dbReference type="Proteomes" id="UP000609879">
    <property type="component" value="Unassembled WGS sequence"/>
</dbReference>
<dbReference type="RefSeq" id="WP_203760744.1">
    <property type="nucleotide sequence ID" value="NZ_BAAABO010000006.1"/>
</dbReference>
<dbReference type="EMBL" id="BOMI01000021">
    <property type="protein sequence ID" value="GID72813.1"/>
    <property type="molecule type" value="Genomic_DNA"/>
</dbReference>
<comment type="caution">
    <text evidence="1">The sequence shown here is derived from an EMBL/GenBank/DDBJ whole genome shotgun (WGS) entry which is preliminary data.</text>
</comment>
<organism evidence="1 2">
    <name type="scientific">Paractinoplanes deccanensis</name>
    <dbReference type="NCBI Taxonomy" id="113561"/>
    <lineage>
        <taxon>Bacteria</taxon>
        <taxon>Bacillati</taxon>
        <taxon>Actinomycetota</taxon>
        <taxon>Actinomycetes</taxon>
        <taxon>Micromonosporales</taxon>
        <taxon>Micromonosporaceae</taxon>
        <taxon>Paractinoplanes</taxon>
    </lineage>
</organism>
<protein>
    <submittedName>
        <fullName evidence="1">Uncharacterized protein</fullName>
    </submittedName>
</protein>
<name>A0ABQ3XYJ2_9ACTN</name>